<comment type="caution">
    <text evidence="1">The sequence shown here is derived from an EMBL/GenBank/DDBJ whole genome shotgun (WGS) entry which is preliminary data.</text>
</comment>
<organism evidence="1 2">
    <name type="scientific">Microbulbifer epialgicus</name>
    <dbReference type="NCBI Taxonomy" id="393907"/>
    <lineage>
        <taxon>Bacteria</taxon>
        <taxon>Pseudomonadati</taxon>
        <taxon>Pseudomonadota</taxon>
        <taxon>Gammaproteobacteria</taxon>
        <taxon>Cellvibrionales</taxon>
        <taxon>Microbulbiferaceae</taxon>
        <taxon>Microbulbifer</taxon>
    </lineage>
</organism>
<dbReference type="EMBL" id="JBGMEK010000001">
    <property type="protein sequence ID" value="MFA0809331.1"/>
    <property type="molecule type" value="Genomic_DNA"/>
</dbReference>
<dbReference type="Proteomes" id="UP001569428">
    <property type="component" value="Unassembled WGS sequence"/>
</dbReference>
<name>A0ABV4NTM5_9GAMM</name>
<keyword evidence="2" id="KW-1185">Reference proteome</keyword>
<accession>A0ABV4NTM5</accession>
<protein>
    <submittedName>
        <fullName evidence="1">Uncharacterized protein</fullName>
    </submittedName>
</protein>
<evidence type="ECO:0000313" key="2">
    <source>
        <dbReference type="Proteomes" id="UP001569428"/>
    </source>
</evidence>
<sequence>MGNYVIVKNDKGQKIGSMNLSLDCFAIVNQITVKYTGSYLPLDGDINTALKAVYSHCEKHEEIMLLLFINEKSTFDRNDMPHFEKALSSWEYSNQNPKKFLSFILGLLRDHESVSTEYSGVSTSTISVTS</sequence>
<reference evidence="1 2" key="1">
    <citation type="submission" date="2024-08" db="EMBL/GenBank/DDBJ databases">
        <authorList>
            <person name="Ishaq N."/>
        </authorList>
    </citation>
    <scope>NUCLEOTIDE SEQUENCE [LARGE SCALE GENOMIC DNA]</scope>
    <source>
        <strain evidence="1 2">DSM 18651</strain>
    </source>
</reference>
<dbReference type="RefSeq" id="WP_371836952.1">
    <property type="nucleotide sequence ID" value="NZ_JBGMEK010000001.1"/>
</dbReference>
<proteinExistence type="predicted"/>
<gene>
    <name evidence="1" type="ORF">ACCI49_00245</name>
</gene>
<evidence type="ECO:0000313" key="1">
    <source>
        <dbReference type="EMBL" id="MFA0809331.1"/>
    </source>
</evidence>